<protein>
    <submittedName>
        <fullName evidence="2">Uncharacterized protein</fullName>
    </submittedName>
</protein>
<feature type="non-terminal residue" evidence="2">
    <location>
        <position position="1"/>
    </location>
</feature>
<feature type="transmembrane region" description="Helical" evidence="1">
    <location>
        <begin position="171"/>
        <end position="192"/>
    </location>
</feature>
<keyword evidence="1" id="KW-0472">Membrane</keyword>
<proteinExistence type="predicted"/>
<accession>A0ABP0J942</accession>
<gene>
    <name evidence="2" type="ORF">CCMP2556_LOCUS10214</name>
</gene>
<reference evidence="2 3" key="1">
    <citation type="submission" date="2024-02" db="EMBL/GenBank/DDBJ databases">
        <authorList>
            <person name="Chen Y."/>
            <person name="Shah S."/>
            <person name="Dougan E. K."/>
            <person name="Thang M."/>
            <person name="Chan C."/>
        </authorList>
    </citation>
    <scope>NUCLEOTIDE SEQUENCE [LARGE SCALE GENOMIC DNA]</scope>
</reference>
<name>A0ABP0J942_9DINO</name>
<keyword evidence="1" id="KW-0812">Transmembrane</keyword>
<evidence type="ECO:0000256" key="1">
    <source>
        <dbReference type="SAM" id="Phobius"/>
    </source>
</evidence>
<keyword evidence="3" id="KW-1185">Reference proteome</keyword>
<dbReference type="Proteomes" id="UP001642484">
    <property type="component" value="Unassembled WGS sequence"/>
</dbReference>
<feature type="non-terminal residue" evidence="2">
    <location>
        <position position="289"/>
    </location>
</feature>
<keyword evidence="1" id="KW-1133">Transmembrane helix</keyword>
<organism evidence="2 3">
    <name type="scientific">Durusdinium trenchii</name>
    <dbReference type="NCBI Taxonomy" id="1381693"/>
    <lineage>
        <taxon>Eukaryota</taxon>
        <taxon>Sar</taxon>
        <taxon>Alveolata</taxon>
        <taxon>Dinophyceae</taxon>
        <taxon>Suessiales</taxon>
        <taxon>Symbiodiniaceae</taxon>
        <taxon>Durusdinium</taxon>
    </lineage>
</organism>
<evidence type="ECO:0000313" key="3">
    <source>
        <dbReference type="Proteomes" id="UP001642484"/>
    </source>
</evidence>
<feature type="transmembrane region" description="Helical" evidence="1">
    <location>
        <begin position="119"/>
        <end position="139"/>
    </location>
</feature>
<comment type="caution">
    <text evidence="2">The sequence shown here is derived from an EMBL/GenBank/DDBJ whole genome shotgun (WGS) entry which is preliminary data.</text>
</comment>
<sequence>FRWSATCAVRAPSRQLGVVSRDLAKQPSIAMRLWAIGAVHGLQQRKCGAARRRAKAASLRIRHPSVMQVLARYGRRFSSMATGLGRLTWHMVLFPCRSLMIATQAFLDGSTAGLDQRRPGAAATSSLGALATCIMVPVLVGTLTLLSPITMSLVELLAVLPVVLQQAATAGPVVAAILLAATITFIMSSITWCIDPGIIDFVAPYLRNLKHFCTNLSHHLDCKMNARQELKTKTLEHEVCNQGSVVVKQVSSGFMFTTDGTYRLQTCLRICTAIRFGSVWEPEGGMKQG</sequence>
<dbReference type="EMBL" id="CAXAMN010004743">
    <property type="protein sequence ID" value="CAK9010807.1"/>
    <property type="molecule type" value="Genomic_DNA"/>
</dbReference>
<evidence type="ECO:0000313" key="2">
    <source>
        <dbReference type="EMBL" id="CAK9010807.1"/>
    </source>
</evidence>